<dbReference type="PANTHER" id="PTHR12526:SF510">
    <property type="entry name" value="D-INOSITOL 3-PHOSPHATE GLYCOSYLTRANSFERASE"/>
    <property type="match status" value="1"/>
</dbReference>
<keyword evidence="5" id="KW-1185">Reference proteome</keyword>
<evidence type="ECO:0000313" key="4">
    <source>
        <dbReference type="EMBL" id="QSB12784.1"/>
    </source>
</evidence>
<sequence length="363" mass="37433">MNVVQLVLPSGIDDPGSPSGGNTYDRCLAEALSHAGWRVREHLVAGAWPAPTAGEEQQLADALARLPDGALTVIDGLVGCAAPEALRAAADRLRLVLLVHLPLADETGLDPAVAAARHDREQRSLAVAAAVIATSDWAARRLIESHHLPADQVHVAEPGVAPAPLAAGTDGAGQLLCVAALTPRKGHDVLVEALAQVSDRRWRCVCVGAAGGDERYLTRLREAAAEPGLAGRIELPGPRTGPALAATYHTADLLVLASHAETYGMVVTEALARGIPVIATEVGGVPAALGRAPDGQRPGLLVPPADPPALARALARWWDEPALRQRLRAAAQARRAALPGWAATAGAVDQVLAGLATTKEGPA</sequence>
<dbReference type="CDD" id="cd03801">
    <property type="entry name" value="GT4_PimA-like"/>
    <property type="match status" value="1"/>
</dbReference>
<dbReference type="Proteomes" id="UP000662857">
    <property type="component" value="Chromosome"/>
</dbReference>
<protein>
    <submittedName>
        <fullName evidence="4">Glycosyltransferase family 4 protein</fullName>
    </submittedName>
</protein>
<evidence type="ECO:0000259" key="3">
    <source>
        <dbReference type="Pfam" id="PF00534"/>
    </source>
</evidence>
<dbReference type="PANTHER" id="PTHR12526">
    <property type="entry name" value="GLYCOSYLTRANSFERASE"/>
    <property type="match status" value="1"/>
</dbReference>
<proteinExistence type="predicted"/>
<dbReference type="Gene3D" id="3.40.50.2000">
    <property type="entry name" value="Glycogen Phosphorylase B"/>
    <property type="match status" value="2"/>
</dbReference>
<gene>
    <name evidence="4" type="ORF">JQS43_13920</name>
</gene>
<dbReference type="RefSeq" id="WP_239674827.1">
    <property type="nucleotide sequence ID" value="NZ_CP070499.1"/>
</dbReference>
<keyword evidence="2" id="KW-0808">Transferase</keyword>
<accession>A0A895Y508</accession>
<dbReference type="EMBL" id="CP070499">
    <property type="protein sequence ID" value="QSB12784.1"/>
    <property type="molecule type" value="Genomic_DNA"/>
</dbReference>
<dbReference type="GO" id="GO:0016757">
    <property type="term" value="F:glycosyltransferase activity"/>
    <property type="evidence" value="ECO:0007669"/>
    <property type="project" value="UniProtKB-KW"/>
</dbReference>
<name>A0A895Y508_9ACTN</name>
<dbReference type="Pfam" id="PF00534">
    <property type="entry name" value="Glycos_transf_1"/>
    <property type="match status" value="1"/>
</dbReference>
<reference evidence="4" key="1">
    <citation type="submission" date="2021-02" db="EMBL/GenBank/DDBJ databases">
        <title>Natrosporangium hydrolyticum gen. nov., sp. nov, a haloalkaliphilic actinobacterium from a soda solonchak soil.</title>
        <authorList>
            <person name="Sorokin D.Y."/>
            <person name="Khijniak T.V."/>
            <person name="Zakharycheva A.P."/>
            <person name="Boueva O.V."/>
            <person name="Ariskina E.V."/>
            <person name="Hahnke R.L."/>
            <person name="Bunk B."/>
            <person name="Sproer C."/>
            <person name="Schumann P."/>
            <person name="Evtushenko L.I."/>
            <person name="Kublanov I.V."/>
        </authorList>
    </citation>
    <scope>NUCLEOTIDE SEQUENCE</scope>
    <source>
        <strain evidence="4">DSM 106523</strain>
    </source>
</reference>
<dbReference type="SUPFAM" id="SSF53756">
    <property type="entry name" value="UDP-Glycosyltransferase/glycogen phosphorylase"/>
    <property type="match status" value="1"/>
</dbReference>
<evidence type="ECO:0000256" key="1">
    <source>
        <dbReference type="ARBA" id="ARBA00022676"/>
    </source>
</evidence>
<evidence type="ECO:0000256" key="2">
    <source>
        <dbReference type="ARBA" id="ARBA00022679"/>
    </source>
</evidence>
<dbReference type="KEGG" id="nhy:JQS43_13920"/>
<feature type="domain" description="Glycosyl transferase family 1" evidence="3">
    <location>
        <begin position="174"/>
        <end position="333"/>
    </location>
</feature>
<dbReference type="InterPro" id="IPR001296">
    <property type="entry name" value="Glyco_trans_1"/>
</dbReference>
<evidence type="ECO:0000313" key="5">
    <source>
        <dbReference type="Proteomes" id="UP000662857"/>
    </source>
</evidence>
<keyword evidence="1" id="KW-0328">Glycosyltransferase</keyword>
<dbReference type="AlphaFoldDB" id="A0A895Y508"/>
<organism evidence="4 5">
    <name type="scientific">Natronosporangium hydrolyticum</name>
    <dbReference type="NCBI Taxonomy" id="2811111"/>
    <lineage>
        <taxon>Bacteria</taxon>
        <taxon>Bacillati</taxon>
        <taxon>Actinomycetota</taxon>
        <taxon>Actinomycetes</taxon>
        <taxon>Micromonosporales</taxon>
        <taxon>Micromonosporaceae</taxon>
        <taxon>Natronosporangium</taxon>
    </lineage>
</organism>